<evidence type="ECO:0000313" key="6">
    <source>
        <dbReference type="Proteomes" id="UP000502508"/>
    </source>
</evidence>
<dbReference type="InterPro" id="IPR036388">
    <property type="entry name" value="WH-like_DNA-bd_sf"/>
</dbReference>
<evidence type="ECO:0000256" key="2">
    <source>
        <dbReference type="ARBA" id="ARBA00023125"/>
    </source>
</evidence>
<dbReference type="PROSITE" id="PS50956">
    <property type="entry name" value="HTH_ASNC_2"/>
    <property type="match status" value="1"/>
</dbReference>
<dbReference type="GO" id="GO:0005829">
    <property type="term" value="C:cytosol"/>
    <property type="evidence" value="ECO:0007669"/>
    <property type="project" value="TreeGrafter"/>
</dbReference>
<evidence type="ECO:0000256" key="3">
    <source>
        <dbReference type="ARBA" id="ARBA00023163"/>
    </source>
</evidence>
<dbReference type="GO" id="GO:0043565">
    <property type="term" value="F:sequence-specific DNA binding"/>
    <property type="evidence" value="ECO:0007669"/>
    <property type="project" value="InterPro"/>
</dbReference>
<reference evidence="5 6" key="2">
    <citation type="submission" date="2020-03" db="EMBL/GenBank/DDBJ databases">
        <authorList>
            <person name="Ichikawa N."/>
            <person name="Kimura A."/>
            <person name="Kitahashi Y."/>
            <person name="Uohara A."/>
        </authorList>
    </citation>
    <scope>NUCLEOTIDE SEQUENCE [LARGE SCALE GENOMIC DNA]</scope>
    <source>
        <strain evidence="5 6">NBRC 107702</strain>
    </source>
</reference>
<dbReference type="Pfam" id="PF13404">
    <property type="entry name" value="HTH_AsnC-type"/>
    <property type="match status" value="2"/>
</dbReference>
<evidence type="ECO:0000259" key="4">
    <source>
        <dbReference type="PROSITE" id="PS50956"/>
    </source>
</evidence>
<dbReference type="InterPro" id="IPR019887">
    <property type="entry name" value="Tscrpt_reg_AsnC/Lrp_C"/>
</dbReference>
<dbReference type="InterPro" id="IPR019888">
    <property type="entry name" value="Tscrpt_reg_AsnC-like"/>
</dbReference>
<keyword evidence="1" id="KW-0805">Transcription regulation</keyword>
<dbReference type="SUPFAM" id="SSF54909">
    <property type="entry name" value="Dimeric alpha+beta barrel"/>
    <property type="match status" value="2"/>
</dbReference>
<dbReference type="EMBL" id="AP022870">
    <property type="protein sequence ID" value="BCB73724.1"/>
    <property type="molecule type" value="Genomic_DNA"/>
</dbReference>
<dbReference type="KEGG" id="pfla:Pflav_001340"/>
<evidence type="ECO:0000256" key="1">
    <source>
        <dbReference type="ARBA" id="ARBA00023015"/>
    </source>
</evidence>
<evidence type="ECO:0000313" key="5">
    <source>
        <dbReference type="EMBL" id="BCB73724.1"/>
    </source>
</evidence>
<dbReference type="GO" id="GO:0043200">
    <property type="term" value="P:response to amino acid"/>
    <property type="evidence" value="ECO:0007669"/>
    <property type="project" value="TreeGrafter"/>
</dbReference>
<dbReference type="InterPro" id="IPR036390">
    <property type="entry name" value="WH_DNA-bd_sf"/>
</dbReference>
<dbReference type="InterPro" id="IPR000485">
    <property type="entry name" value="AsnC-type_HTH_dom"/>
</dbReference>
<feature type="domain" description="HTH asnC-type" evidence="4">
    <location>
        <begin position="6"/>
        <end position="66"/>
    </location>
</feature>
<accession>A0A6F8XIT2</accession>
<dbReference type="Proteomes" id="UP000502508">
    <property type="component" value="Chromosome"/>
</dbReference>
<dbReference type="PANTHER" id="PTHR30154">
    <property type="entry name" value="LEUCINE-RESPONSIVE REGULATORY PROTEIN"/>
    <property type="match status" value="1"/>
</dbReference>
<dbReference type="AlphaFoldDB" id="A0A6F8XIT2"/>
<sequence length="326" mass="35259">MDSVTVDPLDRALIHALQIDGRAPFSQIGAVLGVSDQTIARRYRRMRAAGVVRVIGQTNVWRSGEVRWYIRIHCTPDAASAVAEAVARRPDTFWVNLMSGGTEVNCVTQVRSADERDALLLRKLPRTPRVVGVSAHCLLHLYFGGASEHPAVADALTPAQVAALTTDLPRRDEPVTLSAEDRILIDTLGKDGRASYGELAAATGWSESTAKRRLRYLHEAGIVFFDLDLDPHPLGFDTQAILWLSVPPSELDAVGRAVAAHPEVAFAAATTGQTNLVATVVCRNVQALYRYLTERLGALTAIRHVETAPIIRIVKAAGASRPSGPL</sequence>
<dbReference type="RefSeq" id="WP_173032846.1">
    <property type="nucleotide sequence ID" value="NZ_AP022870.1"/>
</dbReference>
<dbReference type="Gene3D" id="3.30.70.920">
    <property type="match status" value="1"/>
</dbReference>
<name>A0A6F8XIT2_9ACTN</name>
<dbReference type="PANTHER" id="PTHR30154:SF34">
    <property type="entry name" value="TRANSCRIPTIONAL REGULATOR AZLB"/>
    <property type="match status" value="1"/>
</dbReference>
<dbReference type="SUPFAM" id="SSF46785">
    <property type="entry name" value="Winged helix' DNA-binding domain"/>
    <property type="match status" value="2"/>
</dbReference>
<dbReference type="PRINTS" id="PR00033">
    <property type="entry name" value="HTHASNC"/>
</dbReference>
<dbReference type="InterPro" id="IPR011008">
    <property type="entry name" value="Dimeric_a/b-barrel"/>
</dbReference>
<organism evidence="5 6">
    <name type="scientific">Phytohabitans flavus</name>
    <dbReference type="NCBI Taxonomy" id="1076124"/>
    <lineage>
        <taxon>Bacteria</taxon>
        <taxon>Bacillati</taxon>
        <taxon>Actinomycetota</taxon>
        <taxon>Actinomycetes</taxon>
        <taxon>Micromonosporales</taxon>
        <taxon>Micromonosporaceae</taxon>
    </lineage>
</organism>
<keyword evidence="3" id="KW-0804">Transcription</keyword>
<reference evidence="5 6" key="1">
    <citation type="submission" date="2020-03" db="EMBL/GenBank/DDBJ databases">
        <title>Whole genome shotgun sequence of Phytohabitans flavus NBRC 107702.</title>
        <authorList>
            <person name="Komaki H."/>
            <person name="Tamura T."/>
        </authorList>
    </citation>
    <scope>NUCLEOTIDE SEQUENCE [LARGE SCALE GENOMIC DNA]</scope>
    <source>
        <strain evidence="5 6">NBRC 107702</strain>
    </source>
</reference>
<dbReference type="SMART" id="SM00344">
    <property type="entry name" value="HTH_ASNC"/>
    <property type="match status" value="2"/>
</dbReference>
<protein>
    <submittedName>
        <fullName evidence="5">AsnC family transcriptional regulator</fullName>
    </submittedName>
</protein>
<dbReference type="Gene3D" id="1.10.10.10">
    <property type="entry name" value="Winged helix-like DNA-binding domain superfamily/Winged helix DNA-binding domain"/>
    <property type="match status" value="2"/>
</dbReference>
<gene>
    <name evidence="5" type="primary">asnC</name>
    <name evidence="5" type="ORF">Pflav_001340</name>
</gene>
<proteinExistence type="predicted"/>
<dbReference type="Pfam" id="PF01037">
    <property type="entry name" value="AsnC_trans_reg"/>
    <property type="match status" value="1"/>
</dbReference>
<keyword evidence="2" id="KW-0238">DNA-binding</keyword>
<keyword evidence="6" id="KW-1185">Reference proteome</keyword>